<gene>
    <name evidence="2" type="ORF">OG327_27015</name>
</gene>
<feature type="transmembrane region" description="Helical" evidence="1">
    <location>
        <begin position="90"/>
        <end position="112"/>
    </location>
</feature>
<organism evidence="2">
    <name type="scientific">Streptomyces sp. NBC_00049</name>
    <dbReference type="NCBI Taxonomy" id="2903617"/>
    <lineage>
        <taxon>Bacteria</taxon>
        <taxon>Bacillati</taxon>
        <taxon>Actinomycetota</taxon>
        <taxon>Actinomycetes</taxon>
        <taxon>Kitasatosporales</taxon>
        <taxon>Streptomycetaceae</taxon>
        <taxon>Streptomyces</taxon>
    </lineage>
</organism>
<proteinExistence type="predicted"/>
<evidence type="ECO:0000313" key="2">
    <source>
        <dbReference type="EMBL" id="WTU76687.1"/>
    </source>
</evidence>
<dbReference type="AlphaFoldDB" id="A0AAU2JXU6"/>
<keyword evidence="1" id="KW-0472">Membrane</keyword>
<keyword evidence="1" id="KW-0812">Transmembrane</keyword>
<name>A0AAU2JXU6_9ACTN</name>
<sequence length="291" mass="30762">MHQKRSYGRILLVSVMVGCLEVALTIVVIFLYVRTQPPPDDRVDYTAVVGGLISLGMIVAVIALLLTVVFVLPAVALADQLGRRIGGREAWGWVPLTTAALVAPPIVAFASYNDVETRSVLVFWAIATASLSLGGLIGRPRHPGLVRQVALWGTGVVVGTGLLGALGLTAGLLPSYEPPAIGPATVVGTWTDHTGGDLVFTPDGRVTASGVAEYRAEDDRHGLPPRCSGSGTWSYEPGRGVRSQKVHVGIAECSWPAWSVGGTDRRPGIYQTIGHPDSGNRYELRKVAAGR</sequence>
<feature type="transmembrane region" description="Helical" evidence="1">
    <location>
        <begin position="12"/>
        <end position="33"/>
    </location>
</feature>
<feature type="transmembrane region" description="Helical" evidence="1">
    <location>
        <begin position="118"/>
        <end position="137"/>
    </location>
</feature>
<protein>
    <submittedName>
        <fullName evidence="2">Uncharacterized protein</fullName>
    </submittedName>
</protein>
<accession>A0AAU2JXU6</accession>
<reference evidence="2" key="1">
    <citation type="submission" date="2022-10" db="EMBL/GenBank/DDBJ databases">
        <title>The complete genomes of actinobacterial strains from the NBC collection.</title>
        <authorList>
            <person name="Joergensen T.S."/>
            <person name="Alvarez Arevalo M."/>
            <person name="Sterndorff E.B."/>
            <person name="Faurdal D."/>
            <person name="Vuksanovic O."/>
            <person name="Mourched A.-S."/>
            <person name="Charusanti P."/>
            <person name="Shaw S."/>
            <person name="Blin K."/>
            <person name="Weber T."/>
        </authorList>
    </citation>
    <scope>NUCLEOTIDE SEQUENCE</scope>
    <source>
        <strain evidence="2">NBC_00049</strain>
    </source>
</reference>
<keyword evidence="1" id="KW-1133">Transmembrane helix</keyword>
<feature type="transmembrane region" description="Helical" evidence="1">
    <location>
        <begin position="149"/>
        <end position="173"/>
    </location>
</feature>
<evidence type="ECO:0000256" key="1">
    <source>
        <dbReference type="SAM" id="Phobius"/>
    </source>
</evidence>
<dbReference type="EMBL" id="CP108264">
    <property type="protein sequence ID" value="WTU76687.1"/>
    <property type="molecule type" value="Genomic_DNA"/>
</dbReference>
<feature type="transmembrane region" description="Helical" evidence="1">
    <location>
        <begin position="45"/>
        <end position="78"/>
    </location>
</feature>